<dbReference type="RefSeq" id="XP_033595026.1">
    <property type="nucleotide sequence ID" value="XM_033745012.1"/>
</dbReference>
<dbReference type="Pfam" id="PF02872">
    <property type="entry name" value="5_nucleotid_C"/>
    <property type="match status" value="1"/>
</dbReference>
<evidence type="ECO:0000259" key="2">
    <source>
        <dbReference type="Pfam" id="PF02872"/>
    </source>
</evidence>
<accession>A0A6A6VPL6</accession>
<dbReference type="EMBL" id="ML996607">
    <property type="protein sequence ID" value="KAF2752568.1"/>
    <property type="molecule type" value="Genomic_DNA"/>
</dbReference>
<sequence>MAAGTIRGDQIYPPGVLRLKDIMNCFPFEDPVVVINVTGQAILEALENSVSKFPALEGRFPQVSNIEFEFHPEKPEGSRIISCEVAGGPLDKDRVYKLATRGYMARGKDGYDSLLIEAEGGKAVEIVSEENGVLISTLLRQYFMSLKVLGKWKMWGPSMGRHWHLQAKHPHMEPQSPTDDVLGAFESFEAERTN</sequence>
<gene>
    <name evidence="3" type="ORF">EJ05DRAFT_481168</name>
</gene>
<keyword evidence="4" id="KW-1185">Reference proteome</keyword>
<dbReference type="SUPFAM" id="SSF55816">
    <property type="entry name" value="5'-nucleotidase (syn. UDP-sugar hydrolase), C-terminal domain"/>
    <property type="match status" value="1"/>
</dbReference>
<dbReference type="PANTHER" id="PTHR11575:SF48">
    <property type="entry name" value="5'-NUCLEOTIDASE"/>
    <property type="match status" value="1"/>
</dbReference>
<dbReference type="InterPro" id="IPR008334">
    <property type="entry name" value="5'-Nucleotdase_C"/>
</dbReference>
<evidence type="ECO:0000313" key="4">
    <source>
        <dbReference type="Proteomes" id="UP000799437"/>
    </source>
</evidence>
<dbReference type="PRINTS" id="PR01607">
    <property type="entry name" value="APYRASEFAMLY"/>
</dbReference>
<feature type="domain" description="5'-Nucleotidase C-terminal" evidence="2">
    <location>
        <begin position="1"/>
        <end position="112"/>
    </location>
</feature>
<reference evidence="3" key="1">
    <citation type="journal article" date="2020" name="Stud. Mycol.">
        <title>101 Dothideomycetes genomes: a test case for predicting lifestyles and emergence of pathogens.</title>
        <authorList>
            <person name="Haridas S."/>
            <person name="Albert R."/>
            <person name="Binder M."/>
            <person name="Bloem J."/>
            <person name="Labutti K."/>
            <person name="Salamov A."/>
            <person name="Andreopoulos B."/>
            <person name="Baker S."/>
            <person name="Barry K."/>
            <person name="Bills G."/>
            <person name="Bluhm B."/>
            <person name="Cannon C."/>
            <person name="Castanera R."/>
            <person name="Culley D."/>
            <person name="Daum C."/>
            <person name="Ezra D."/>
            <person name="Gonzalez J."/>
            <person name="Henrissat B."/>
            <person name="Kuo A."/>
            <person name="Liang C."/>
            <person name="Lipzen A."/>
            <person name="Lutzoni F."/>
            <person name="Magnuson J."/>
            <person name="Mondo S."/>
            <person name="Nolan M."/>
            <person name="Ohm R."/>
            <person name="Pangilinan J."/>
            <person name="Park H.-J."/>
            <person name="Ramirez L."/>
            <person name="Alfaro M."/>
            <person name="Sun H."/>
            <person name="Tritt A."/>
            <person name="Yoshinaga Y."/>
            <person name="Zwiers L.-H."/>
            <person name="Turgeon B."/>
            <person name="Goodwin S."/>
            <person name="Spatafora J."/>
            <person name="Crous P."/>
            <person name="Grigoriev I."/>
        </authorList>
    </citation>
    <scope>NUCLEOTIDE SEQUENCE</scope>
    <source>
        <strain evidence="3">CBS 121739</strain>
    </source>
</reference>
<name>A0A6A6VPL6_9PEZI</name>
<dbReference type="Gene3D" id="3.90.780.10">
    <property type="entry name" value="5'-Nucleotidase, C-terminal domain"/>
    <property type="match status" value="1"/>
</dbReference>
<dbReference type="PANTHER" id="PTHR11575">
    <property type="entry name" value="5'-NUCLEOTIDASE-RELATED"/>
    <property type="match status" value="1"/>
</dbReference>
<evidence type="ECO:0000256" key="1">
    <source>
        <dbReference type="ARBA" id="ARBA00006654"/>
    </source>
</evidence>
<dbReference type="InterPro" id="IPR036907">
    <property type="entry name" value="5'-Nucleotdase_C_sf"/>
</dbReference>
<proteinExistence type="inferred from homology"/>
<comment type="similarity">
    <text evidence="1">Belongs to the 5'-nucleotidase family.</text>
</comment>
<organism evidence="3 4">
    <name type="scientific">Pseudovirgaria hyperparasitica</name>
    <dbReference type="NCBI Taxonomy" id="470096"/>
    <lineage>
        <taxon>Eukaryota</taxon>
        <taxon>Fungi</taxon>
        <taxon>Dikarya</taxon>
        <taxon>Ascomycota</taxon>
        <taxon>Pezizomycotina</taxon>
        <taxon>Dothideomycetes</taxon>
        <taxon>Dothideomycetes incertae sedis</taxon>
        <taxon>Acrospermales</taxon>
        <taxon>Acrospermaceae</taxon>
        <taxon>Pseudovirgaria</taxon>
    </lineage>
</organism>
<dbReference type="GO" id="GO:0009166">
    <property type="term" value="P:nucleotide catabolic process"/>
    <property type="evidence" value="ECO:0007669"/>
    <property type="project" value="InterPro"/>
</dbReference>
<dbReference type="OrthoDB" id="10252235at2759"/>
<dbReference type="AlphaFoldDB" id="A0A6A6VPL6"/>
<evidence type="ECO:0000313" key="3">
    <source>
        <dbReference type="EMBL" id="KAF2752568.1"/>
    </source>
</evidence>
<dbReference type="GO" id="GO:0016787">
    <property type="term" value="F:hydrolase activity"/>
    <property type="evidence" value="ECO:0007669"/>
    <property type="project" value="InterPro"/>
</dbReference>
<protein>
    <submittedName>
        <fullName evidence="3">5'-nucleotidase</fullName>
    </submittedName>
</protein>
<dbReference type="InterPro" id="IPR006179">
    <property type="entry name" value="5_nucleotidase/apyrase"/>
</dbReference>
<feature type="non-terminal residue" evidence="3">
    <location>
        <position position="194"/>
    </location>
</feature>
<dbReference type="GeneID" id="54486066"/>
<dbReference type="Proteomes" id="UP000799437">
    <property type="component" value="Unassembled WGS sequence"/>
</dbReference>